<dbReference type="GO" id="GO:0005524">
    <property type="term" value="F:ATP binding"/>
    <property type="evidence" value="ECO:0007669"/>
    <property type="project" value="TreeGrafter"/>
</dbReference>
<dbReference type="GO" id="GO:0009898">
    <property type="term" value="C:cytoplasmic side of plasma membrane"/>
    <property type="evidence" value="ECO:0007669"/>
    <property type="project" value="TreeGrafter"/>
</dbReference>
<sequence length="364" mass="37131">MRGSGDGGRDGPGAWLPPASGEILLVTGNNFLRDETERIVAAAGGSLRTAADAAQAAAGWDNADIVLVGSDVRELPPRRRAPAVLLGVSGEDGNIWQLAAVLGAERVALLPEAAAWLAEHLSASRSPEAGGHVLGLTGGSGGAGASTAAAWLAQAAAGHGARTLLIDGDPWGGGLELTLAAEDTPGLRWPDLAEARGSIDHAQLSDSLPVAGGFSFLSWPGTRERPPAVDPASVAAVMDAARRGFEVVIVDIGRGTDSLRSFAWDCDRILLLATAQLKSAVAAARLLNELPPVDTGLVIRGNPGAGMDAPLIAESLGLPLHGVLPEVRGTGTAAELGRLLELGRRKPVRRFAAGVLELLDGDAP</sequence>
<proteinExistence type="predicted"/>
<evidence type="ECO:0000313" key="3">
    <source>
        <dbReference type="Proteomes" id="UP000664164"/>
    </source>
</evidence>
<dbReference type="GO" id="GO:0016887">
    <property type="term" value="F:ATP hydrolysis activity"/>
    <property type="evidence" value="ECO:0007669"/>
    <property type="project" value="TreeGrafter"/>
</dbReference>
<dbReference type="EMBL" id="JAFNLL010000012">
    <property type="protein sequence ID" value="MBO1267612.1"/>
    <property type="molecule type" value="Genomic_DNA"/>
</dbReference>
<reference evidence="2" key="1">
    <citation type="submission" date="2021-03" db="EMBL/GenBank/DDBJ databases">
        <title>A new species, PO-11, isolated from a karst cave deposit.</title>
        <authorList>
            <person name="Zhaoxiaoyong W."/>
        </authorList>
    </citation>
    <scope>NUCLEOTIDE SEQUENCE</scope>
    <source>
        <strain evidence="2">PO-11</strain>
    </source>
</reference>
<dbReference type="Gene3D" id="3.40.50.300">
    <property type="entry name" value="P-loop containing nucleotide triphosphate hydrolases"/>
    <property type="match status" value="1"/>
</dbReference>
<keyword evidence="3" id="KW-1185">Reference proteome</keyword>
<gene>
    <name evidence="2" type="ORF">J1902_06370</name>
</gene>
<dbReference type="NCBIfam" id="TIGR03815">
    <property type="entry name" value="CpaE_hom_Actino"/>
    <property type="match status" value="1"/>
</dbReference>
<dbReference type="PANTHER" id="PTHR43384">
    <property type="entry name" value="SEPTUM SITE-DETERMINING PROTEIN MIND HOMOLOG, CHLOROPLASTIC-RELATED"/>
    <property type="match status" value="1"/>
</dbReference>
<dbReference type="GO" id="GO:0051782">
    <property type="term" value="P:negative regulation of cell division"/>
    <property type="evidence" value="ECO:0007669"/>
    <property type="project" value="TreeGrafter"/>
</dbReference>
<dbReference type="InterPro" id="IPR022521">
    <property type="entry name" value="Rv3660c"/>
</dbReference>
<dbReference type="InterPro" id="IPR050625">
    <property type="entry name" value="ParA/MinD_ATPase"/>
</dbReference>
<comment type="caution">
    <text evidence="2">The sequence shown here is derived from an EMBL/GenBank/DDBJ whole genome shotgun (WGS) entry which is preliminary data.</text>
</comment>
<dbReference type="Proteomes" id="UP000664164">
    <property type="component" value="Unassembled WGS sequence"/>
</dbReference>
<evidence type="ECO:0000313" key="2">
    <source>
        <dbReference type="EMBL" id="MBO1267612.1"/>
    </source>
</evidence>
<organism evidence="2 3">
    <name type="scientific">Arthrobacter cavernae</name>
    <dbReference type="NCBI Taxonomy" id="2817681"/>
    <lineage>
        <taxon>Bacteria</taxon>
        <taxon>Bacillati</taxon>
        <taxon>Actinomycetota</taxon>
        <taxon>Actinomycetes</taxon>
        <taxon>Micrococcales</taxon>
        <taxon>Micrococcaceae</taxon>
        <taxon>Arthrobacter</taxon>
    </lineage>
</organism>
<accession>A0A939KIG2</accession>
<dbReference type="Pfam" id="PF26563">
    <property type="entry name" value="Rv3660c_N"/>
    <property type="match status" value="1"/>
</dbReference>
<dbReference type="PANTHER" id="PTHR43384:SF11">
    <property type="entry name" value="SEPTUM SITE DETERMINING PROTEIN"/>
    <property type="match status" value="1"/>
</dbReference>
<dbReference type="GO" id="GO:0005829">
    <property type="term" value="C:cytosol"/>
    <property type="evidence" value="ECO:0007669"/>
    <property type="project" value="TreeGrafter"/>
</dbReference>
<protein>
    <submittedName>
        <fullName evidence="2">CpaE-like family protein</fullName>
    </submittedName>
</protein>
<feature type="domain" description="Rv3660c-like CheY-like N-terminal" evidence="1">
    <location>
        <begin position="27"/>
        <end position="128"/>
    </location>
</feature>
<evidence type="ECO:0000259" key="1">
    <source>
        <dbReference type="Pfam" id="PF26563"/>
    </source>
</evidence>
<dbReference type="AlphaFoldDB" id="A0A939KIG2"/>
<dbReference type="InterPro" id="IPR059050">
    <property type="entry name" value="Rv3660c_N"/>
</dbReference>
<dbReference type="SUPFAM" id="SSF52540">
    <property type="entry name" value="P-loop containing nucleoside triphosphate hydrolases"/>
    <property type="match status" value="1"/>
</dbReference>
<name>A0A939KIG2_9MICC</name>
<dbReference type="InterPro" id="IPR027417">
    <property type="entry name" value="P-loop_NTPase"/>
</dbReference>